<accession>A0ABN9VJW8</accession>
<sequence length="114" mass="12153">MPLAQEDITSRRASQLWWWRTHNAVNERVRLLEDWQSADGDPAYPKAQWPSAELCPDCRLPAGEAGTPGLREAGAAGGARAPSLQESLAAQGWAADRVGAFLDSYYGGAAGGAE</sequence>
<keyword evidence="3" id="KW-0732">Signal</keyword>
<evidence type="ECO:0000259" key="8">
    <source>
        <dbReference type="PROSITE" id="PS51324"/>
    </source>
</evidence>
<keyword evidence="5 7" id="KW-0560">Oxidoreductase</keyword>
<dbReference type="EMBL" id="CAUYUJ010017296">
    <property type="protein sequence ID" value="CAK0873568.1"/>
    <property type="molecule type" value="Genomic_DNA"/>
</dbReference>
<gene>
    <name evidence="9" type="ORF">PCOR1329_LOCUS58752</name>
</gene>
<evidence type="ECO:0000256" key="2">
    <source>
        <dbReference type="ARBA" id="ARBA00022630"/>
    </source>
</evidence>
<protein>
    <recommendedName>
        <fullName evidence="7">Sulfhydryl oxidase</fullName>
        <ecNumber evidence="7">1.8.3.2</ecNumber>
    </recommendedName>
</protein>
<dbReference type="PANTHER" id="PTHR22897">
    <property type="entry name" value="QUIESCIN Q6-RELATED SULFHYDRYL OXIDASE"/>
    <property type="match status" value="1"/>
</dbReference>
<comment type="catalytic activity">
    <reaction evidence="7">
        <text>2 R'C(R)SH + O2 = R'C(R)S-S(R)CR' + H2O2</text>
        <dbReference type="Rhea" id="RHEA:17357"/>
        <dbReference type="ChEBI" id="CHEBI:15379"/>
        <dbReference type="ChEBI" id="CHEBI:16240"/>
        <dbReference type="ChEBI" id="CHEBI:16520"/>
        <dbReference type="ChEBI" id="CHEBI:17412"/>
        <dbReference type="EC" id="1.8.3.2"/>
    </reaction>
</comment>
<evidence type="ECO:0000256" key="5">
    <source>
        <dbReference type="ARBA" id="ARBA00023002"/>
    </source>
</evidence>
<dbReference type="SUPFAM" id="SSF69000">
    <property type="entry name" value="FAD-dependent thiol oxidase"/>
    <property type="match status" value="1"/>
</dbReference>
<name>A0ABN9VJW8_9DINO</name>
<proteinExistence type="predicted"/>
<feature type="domain" description="ERV/ALR sulfhydryl oxidase" evidence="8">
    <location>
        <begin position="1"/>
        <end position="44"/>
    </location>
</feature>
<dbReference type="PANTHER" id="PTHR22897:SF8">
    <property type="entry name" value="SULFHYDRYL OXIDASE"/>
    <property type="match status" value="1"/>
</dbReference>
<organism evidence="9 10">
    <name type="scientific">Prorocentrum cordatum</name>
    <dbReference type="NCBI Taxonomy" id="2364126"/>
    <lineage>
        <taxon>Eukaryota</taxon>
        <taxon>Sar</taxon>
        <taxon>Alveolata</taxon>
        <taxon>Dinophyceae</taxon>
        <taxon>Prorocentrales</taxon>
        <taxon>Prorocentraceae</taxon>
        <taxon>Prorocentrum</taxon>
    </lineage>
</organism>
<evidence type="ECO:0000256" key="4">
    <source>
        <dbReference type="ARBA" id="ARBA00022827"/>
    </source>
</evidence>
<evidence type="ECO:0000256" key="6">
    <source>
        <dbReference type="ARBA" id="ARBA00023157"/>
    </source>
</evidence>
<keyword evidence="6" id="KW-1015">Disulfide bond</keyword>
<comment type="caution">
    <text evidence="9">The sequence shown here is derived from an EMBL/GenBank/DDBJ whole genome shotgun (WGS) entry which is preliminary data.</text>
</comment>
<evidence type="ECO:0000313" key="10">
    <source>
        <dbReference type="Proteomes" id="UP001189429"/>
    </source>
</evidence>
<evidence type="ECO:0000256" key="3">
    <source>
        <dbReference type="ARBA" id="ARBA00022729"/>
    </source>
</evidence>
<dbReference type="InterPro" id="IPR017905">
    <property type="entry name" value="ERV/ALR_sulphydryl_oxidase"/>
</dbReference>
<evidence type="ECO:0000256" key="1">
    <source>
        <dbReference type="ARBA" id="ARBA00001974"/>
    </source>
</evidence>
<dbReference type="InterPro" id="IPR036774">
    <property type="entry name" value="ERV/ALR_sulphydryl_oxid_sf"/>
</dbReference>
<evidence type="ECO:0000313" key="9">
    <source>
        <dbReference type="EMBL" id="CAK0873568.1"/>
    </source>
</evidence>
<keyword evidence="2 7" id="KW-0285">Flavoprotein</keyword>
<keyword evidence="10" id="KW-1185">Reference proteome</keyword>
<comment type="cofactor">
    <cofactor evidence="1 7">
        <name>FAD</name>
        <dbReference type="ChEBI" id="CHEBI:57692"/>
    </cofactor>
</comment>
<dbReference type="Proteomes" id="UP001189429">
    <property type="component" value="Unassembled WGS sequence"/>
</dbReference>
<dbReference type="InterPro" id="IPR039798">
    <property type="entry name" value="Sulfhydryl_oxidase"/>
</dbReference>
<dbReference type="Gene3D" id="1.20.120.310">
    <property type="entry name" value="ERV/ALR sulfhydryl oxidase domain"/>
    <property type="match status" value="1"/>
</dbReference>
<dbReference type="EC" id="1.8.3.2" evidence="7"/>
<dbReference type="PROSITE" id="PS51324">
    <property type="entry name" value="ERV_ALR"/>
    <property type="match status" value="1"/>
</dbReference>
<evidence type="ECO:0000256" key="7">
    <source>
        <dbReference type="RuleBase" id="RU371123"/>
    </source>
</evidence>
<reference evidence="9" key="1">
    <citation type="submission" date="2023-10" db="EMBL/GenBank/DDBJ databases">
        <authorList>
            <person name="Chen Y."/>
            <person name="Shah S."/>
            <person name="Dougan E. K."/>
            <person name="Thang M."/>
            <person name="Chan C."/>
        </authorList>
    </citation>
    <scope>NUCLEOTIDE SEQUENCE [LARGE SCALE GENOMIC DNA]</scope>
</reference>
<keyword evidence="4 7" id="KW-0274">FAD</keyword>